<reference evidence="1" key="1">
    <citation type="submission" date="2021-08" db="EMBL/GenBank/DDBJ databases">
        <title>WGS assembly of Ceratopteris richardii.</title>
        <authorList>
            <person name="Marchant D.B."/>
            <person name="Chen G."/>
            <person name="Jenkins J."/>
            <person name="Shu S."/>
            <person name="Leebens-Mack J."/>
            <person name="Grimwood J."/>
            <person name="Schmutz J."/>
            <person name="Soltis P."/>
            <person name="Soltis D."/>
            <person name="Chen Z.-H."/>
        </authorList>
    </citation>
    <scope>NUCLEOTIDE SEQUENCE</scope>
    <source>
        <strain evidence="1">Whitten #5841</strain>
        <tissue evidence="1">Leaf</tissue>
    </source>
</reference>
<name>A0A8T2TUM7_CERRI</name>
<dbReference type="Proteomes" id="UP000825935">
    <property type="component" value="Chromosome 11"/>
</dbReference>
<protein>
    <submittedName>
        <fullName evidence="1">Uncharacterized protein</fullName>
    </submittedName>
</protein>
<dbReference type="EMBL" id="CM035416">
    <property type="protein sequence ID" value="KAH7425446.1"/>
    <property type="molecule type" value="Genomic_DNA"/>
</dbReference>
<evidence type="ECO:0000313" key="1">
    <source>
        <dbReference type="EMBL" id="KAH7425446.1"/>
    </source>
</evidence>
<gene>
    <name evidence="1" type="ORF">KP509_11G054300</name>
</gene>
<keyword evidence="2" id="KW-1185">Reference proteome</keyword>
<sequence length="118" mass="13807">MTWSRKIWNLFNPKCSVSVIMQIYNLALFKTRPRLWHSSPNRHSDRSGNQYMLASLDSAGCSMAHRYSEPCTEKASFSANLVVSHNLSRCAYDHEEIYAWLWRQRRFISSDSTLVVLF</sequence>
<accession>A0A8T2TUM7</accession>
<proteinExistence type="predicted"/>
<dbReference type="AlphaFoldDB" id="A0A8T2TUM7"/>
<comment type="caution">
    <text evidence="1">The sequence shown here is derived from an EMBL/GenBank/DDBJ whole genome shotgun (WGS) entry which is preliminary data.</text>
</comment>
<evidence type="ECO:0000313" key="2">
    <source>
        <dbReference type="Proteomes" id="UP000825935"/>
    </source>
</evidence>
<organism evidence="1 2">
    <name type="scientific">Ceratopteris richardii</name>
    <name type="common">Triangle waterfern</name>
    <dbReference type="NCBI Taxonomy" id="49495"/>
    <lineage>
        <taxon>Eukaryota</taxon>
        <taxon>Viridiplantae</taxon>
        <taxon>Streptophyta</taxon>
        <taxon>Embryophyta</taxon>
        <taxon>Tracheophyta</taxon>
        <taxon>Polypodiopsida</taxon>
        <taxon>Polypodiidae</taxon>
        <taxon>Polypodiales</taxon>
        <taxon>Pteridineae</taxon>
        <taxon>Pteridaceae</taxon>
        <taxon>Parkerioideae</taxon>
        <taxon>Ceratopteris</taxon>
    </lineage>
</organism>